<evidence type="ECO:0000313" key="2">
    <source>
        <dbReference type="EMBL" id="MDP8568068.1"/>
    </source>
</evidence>
<evidence type="ECO:0000259" key="1">
    <source>
        <dbReference type="Pfam" id="PF18765"/>
    </source>
</evidence>
<dbReference type="RefSeq" id="WP_306389791.1">
    <property type="nucleotide sequence ID" value="NZ_JAVCAP010000020.1"/>
</dbReference>
<dbReference type="PANTHER" id="PTHR43852">
    <property type="entry name" value="NUCLEOTIDYLTRANSFERASE"/>
    <property type="match status" value="1"/>
</dbReference>
<gene>
    <name evidence="2" type="ORF">Q9291_09425</name>
</gene>
<dbReference type="Proteomes" id="UP001225906">
    <property type="component" value="Unassembled WGS sequence"/>
</dbReference>
<dbReference type="InterPro" id="IPR052930">
    <property type="entry name" value="TA_antitoxin_MntA"/>
</dbReference>
<feature type="domain" description="Polymerase beta nucleotidyltransferase" evidence="1">
    <location>
        <begin position="9"/>
        <end position="105"/>
    </location>
</feature>
<comment type="caution">
    <text evidence="2">The sequence shown here is derived from an EMBL/GenBank/DDBJ whole genome shotgun (WGS) entry which is preliminary data.</text>
</comment>
<reference evidence="3" key="1">
    <citation type="journal article" date="2019" name="Int. J. Syst. Evol. Microbiol.">
        <title>The Global Catalogue of Microorganisms (GCM) 10K type strain sequencing project: providing services to taxonomists for standard genome sequencing and annotation.</title>
        <authorList>
            <consortium name="The Broad Institute Genomics Platform"/>
            <consortium name="The Broad Institute Genome Sequencing Center for Infectious Disease"/>
            <person name="Wu L."/>
            <person name="Ma J."/>
        </authorList>
    </citation>
    <scope>NUCLEOTIDE SEQUENCE [LARGE SCALE GENOMIC DNA]</scope>
    <source>
        <strain evidence="3">VKM B-3159</strain>
    </source>
</reference>
<evidence type="ECO:0000313" key="3">
    <source>
        <dbReference type="Proteomes" id="UP001225906"/>
    </source>
</evidence>
<dbReference type="InterPro" id="IPR041633">
    <property type="entry name" value="Polbeta"/>
</dbReference>
<dbReference type="Pfam" id="PF18765">
    <property type="entry name" value="Polbeta"/>
    <property type="match status" value="1"/>
</dbReference>
<protein>
    <submittedName>
        <fullName evidence="2">Nucleotidyltransferase domain-containing protein</fullName>
    </submittedName>
</protein>
<dbReference type="InterPro" id="IPR043519">
    <property type="entry name" value="NT_sf"/>
</dbReference>
<sequence>MPSHQTLIEQLKAILSLQQDLELAILIGSRAQQSANQNSDWDIAIRWKKHISAINALSLTSTLQIAIAQCLNVPPEAIDLIDMTTARLAMRATIVEEGIPLAGEDSLAWSYFLTQTWAELEEHYWRAQHAA</sequence>
<dbReference type="SUPFAM" id="SSF81301">
    <property type="entry name" value="Nucleotidyltransferase"/>
    <property type="match status" value="1"/>
</dbReference>
<proteinExistence type="predicted"/>
<organism evidence="2 3">
    <name type="scientific">Methylophilus aquaticus</name>
    <dbReference type="NCBI Taxonomy" id="1971610"/>
    <lineage>
        <taxon>Bacteria</taxon>
        <taxon>Pseudomonadati</taxon>
        <taxon>Pseudomonadota</taxon>
        <taxon>Betaproteobacteria</taxon>
        <taxon>Nitrosomonadales</taxon>
        <taxon>Methylophilaceae</taxon>
        <taxon>Methylophilus</taxon>
    </lineage>
</organism>
<dbReference type="CDD" id="cd05403">
    <property type="entry name" value="NT_KNTase_like"/>
    <property type="match status" value="1"/>
</dbReference>
<name>A0ABT9JU04_9PROT</name>
<keyword evidence="3" id="KW-1185">Reference proteome</keyword>
<dbReference type="EMBL" id="JAVCAP010000020">
    <property type="protein sequence ID" value="MDP8568068.1"/>
    <property type="molecule type" value="Genomic_DNA"/>
</dbReference>
<dbReference type="Gene3D" id="3.30.460.10">
    <property type="entry name" value="Beta Polymerase, domain 2"/>
    <property type="match status" value="1"/>
</dbReference>
<dbReference type="PANTHER" id="PTHR43852:SF3">
    <property type="entry name" value="NUCLEOTIDYLTRANSFERASE"/>
    <property type="match status" value="1"/>
</dbReference>
<dbReference type="NCBIfam" id="NF047752">
    <property type="entry name" value="MntA_antitoxin"/>
    <property type="match status" value="1"/>
</dbReference>
<accession>A0ABT9JU04</accession>